<accession>A0ABN0XII5</accession>
<keyword evidence="2" id="KW-1185">Reference proteome</keyword>
<evidence type="ECO:0008006" key="3">
    <source>
        <dbReference type="Google" id="ProtNLM"/>
    </source>
</evidence>
<name>A0ABN0XII5_9ACTN</name>
<evidence type="ECO:0000313" key="1">
    <source>
        <dbReference type="EMBL" id="GAA0365101.1"/>
    </source>
</evidence>
<evidence type="ECO:0000313" key="2">
    <source>
        <dbReference type="Proteomes" id="UP001501822"/>
    </source>
</evidence>
<protein>
    <recommendedName>
        <fullName evidence="3">Transposase</fullName>
    </recommendedName>
</protein>
<gene>
    <name evidence="1" type="ORF">GCM10010151_63880</name>
</gene>
<dbReference type="EMBL" id="BAAABM010000064">
    <property type="protein sequence ID" value="GAA0365101.1"/>
    <property type="molecule type" value="Genomic_DNA"/>
</dbReference>
<dbReference type="Proteomes" id="UP001501822">
    <property type="component" value="Unassembled WGS sequence"/>
</dbReference>
<comment type="caution">
    <text evidence="1">The sequence shown here is derived from an EMBL/GenBank/DDBJ whole genome shotgun (WGS) entry which is preliminary data.</text>
</comment>
<organism evidence="1 2">
    <name type="scientific">Actinoallomurus spadix</name>
    <dbReference type="NCBI Taxonomy" id="79912"/>
    <lineage>
        <taxon>Bacteria</taxon>
        <taxon>Bacillati</taxon>
        <taxon>Actinomycetota</taxon>
        <taxon>Actinomycetes</taxon>
        <taxon>Streptosporangiales</taxon>
        <taxon>Thermomonosporaceae</taxon>
        <taxon>Actinoallomurus</taxon>
    </lineage>
</organism>
<proteinExistence type="predicted"/>
<sequence length="75" mass="8270">MAVTRPHPGPALTWTVTRKIERIVRIVGSFLAHYLLAAYGYGSEVLLRAVRIAIGLTAFDQLKSVVSGSRGRWFA</sequence>
<reference evidence="1 2" key="1">
    <citation type="journal article" date="2019" name="Int. J. Syst. Evol. Microbiol.">
        <title>The Global Catalogue of Microorganisms (GCM) 10K type strain sequencing project: providing services to taxonomists for standard genome sequencing and annotation.</title>
        <authorList>
            <consortium name="The Broad Institute Genomics Platform"/>
            <consortium name="The Broad Institute Genome Sequencing Center for Infectious Disease"/>
            <person name="Wu L."/>
            <person name="Ma J."/>
        </authorList>
    </citation>
    <scope>NUCLEOTIDE SEQUENCE [LARGE SCALE GENOMIC DNA]</scope>
    <source>
        <strain evidence="1 2">JCM 3146</strain>
    </source>
</reference>